<dbReference type="OrthoDB" id="10045402at2759"/>
<sequence>MLFHIVYCVLLLPNLSESHPDLRNNLTDALNRQKRCDSNLLRNHCQYMKWGGNTELHHYVCCNNCRDGGFIDTNCDQVTYQSASGGNYCGSCGRDRGAANCGESFHCGGCEGQAKASAACRGRWWNLHFVPGFCWTKLSLWRIVLWIVVNISIQSSVGWTGVQLGVAGDQNVAWS</sequence>
<gene>
    <name evidence="2" type="ORF">BV898_04164</name>
</gene>
<dbReference type="EMBL" id="MTYJ01000020">
    <property type="protein sequence ID" value="OQV21952.1"/>
    <property type="molecule type" value="Genomic_DNA"/>
</dbReference>
<feature type="signal peptide" evidence="1">
    <location>
        <begin position="1"/>
        <end position="18"/>
    </location>
</feature>
<accession>A0A1W0X3T2</accession>
<evidence type="ECO:0000313" key="3">
    <source>
        <dbReference type="Proteomes" id="UP000192578"/>
    </source>
</evidence>
<organism evidence="2 3">
    <name type="scientific">Hypsibius exemplaris</name>
    <name type="common">Freshwater tardigrade</name>
    <dbReference type="NCBI Taxonomy" id="2072580"/>
    <lineage>
        <taxon>Eukaryota</taxon>
        <taxon>Metazoa</taxon>
        <taxon>Ecdysozoa</taxon>
        <taxon>Tardigrada</taxon>
        <taxon>Eutardigrada</taxon>
        <taxon>Parachela</taxon>
        <taxon>Hypsibioidea</taxon>
        <taxon>Hypsibiidae</taxon>
        <taxon>Hypsibius</taxon>
    </lineage>
</organism>
<dbReference type="Proteomes" id="UP000192578">
    <property type="component" value="Unassembled WGS sequence"/>
</dbReference>
<protein>
    <submittedName>
        <fullName evidence="2">Uncharacterized protein</fullName>
    </submittedName>
</protein>
<keyword evidence="3" id="KW-1185">Reference proteome</keyword>
<proteinExistence type="predicted"/>
<dbReference type="AlphaFoldDB" id="A0A1W0X3T2"/>
<feature type="chain" id="PRO_5012506511" evidence="1">
    <location>
        <begin position="19"/>
        <end position="175"/>
    </location>
</feature>
<keyword evidence="1" id="KW-0732">Signal</keyword>
<name>A0A1W0X3T2_HYPEX</name>
<evidence type="ECO:0000256" key="1">
    <source>
        <dbReference type="SAM" id="SignalP"/>
    </source>
</evidence>
<evidence type="ECO:0000313" key="2">
    <source>
        <dbReference type="EMBL" id="OQV21952.1"/>
    </source>
</evidence>
<comment type="caution">
    <text evidence="2">The sequence shown here is derived from an EMBL/GenBank/DDBJ whole genome shotgun (WGS) entry which is preliminary data.</text>
</comment>
<reference evidence="3" key="1">
    <citation type="submission" date="2017-01" db="EMBL/GenBank/DDBJ databases">
        <title>Comparative genomics of anhydrobiosis in the tardigrade Hypsibius dujardini.</title>
        <authorList>
            <person name="Yoshida Y."/>
            <person name="Koutsovoulos G."/>
            <person name="Laetsch D."/>
            <person name="Stevens L."/>
            <person name="Kumar S."/>
            <person name="Horikawa D."/>
            <person name="Ishino K."/>
            <person name="Komine S."/>
            <person name="Tomita M."/>
            <person name="Blaxter M."/>
            <person name="Arakawa K."/>
        </authorList>
    </citation>
    <scope>NUCLEOTIDE SEQUENCE [LARGE SCALE GENOMIC DNA]</scope>
    <source>
        <strain evidence="3">Z151</strain>
    </source>
</reference>